<proteinExistence type="predicted"/>
<dbReference type="STRING" id="485913.Krac_0834"/>
<evidence type="ECO:0008006" key="3">
    <source>
        <dbReference type="Google" id="ProtNLM"/>
    </source>
</evidence>
<dbReference type="AlphaFoldDB" id="D6U5J2"/>
<dbReference type="Gene3D" id="3.40.50.720">
    <property type="entry name" value="NAD(P)-binding Rossmann-like Domain"/>
    <property type="match status" value="1"/>
</dbReference>
<sequence>MKQEELTARGCLHTFEYEKGSRYACRMTHPLWSNWSLWQANPARFDTVCYKELIVTGTNASVPEAWPRALELLRLGLVKSEAMVSGIWPLQDWQDAFAKVQEKGALKVLMA</sequence>
<dbReference type="EMBL" id="ADVG01000005">
    <property type="protein sequence ID" value="EFH80253.1"/>
    <property type="molecule type" value="Genomic_DNA"/>
</dbReference>
<dbReference type="InParanoid" id="D6U5J2"/>
<keyword evidence="2" id="KW-1185">Reference proteome</keyword>
<dbReference type="eggNOG" id="COG1063">
    <property type="taxonomic scope" value="Bacteria"/>
</dbReference>
<evidence type="ECO:0000313" key="1">
    <source>
        <dbReference type="EMBL" id="EFH80253.1"/>
    </source>
</evidence>
<reference evidence="1 2" key="1">
    <citation type="journal article" date="2011" name="Stand. Genomic Sci.">
        <title>Non-contiguous finished genome sequence and contextual data of the filamentous soil bacterium Ktedonobacter racemifer type strain (SOSP1-21).</title>
        <authorList>
            <person name="Chang Y.J."/>
            <person name="Land M."/>
            <person name="Hauser L."/>
            <person name="Chertkov O."/>
            <person name="Del Rio T.G."/>
            <person name="Nolan M."/>
            <person name="Copeland A."/>
            <person name="Tice H."/>
            <person name="Cheng J.F."/>
            <person name="Lucas S."/>
            <person name="Han C."/>
            <person name="Goodwin L."/>
            <person name="Pitluck S."/>
            <person name="Ivanova N."/>
            <person name="Ovchinikova G."/>
            <person name="Pati A."/>
            <person name="Chen A."/>
            <person name="Palaniappan K."/>
            <person name="Mavromatis K."/>
            <person name="Liolios K."/>
            <person name="Brettin T."/>
            <person name="Fiebig A."/>
            <person name="Rohde M."/>
            <person name="Abt B."/>
            <person name="Goker M."/>
            <person name="Detter J.C."/>
            <person name="Woyke T."/>
            <person name="Bristow J."/>
            <person name="Eisen J.A."/>
            <person name="Markowitz V."/>
            <person name="Hugenholtz P."/>
            <person name="Kyrpides N.C."/>
            <person name="Klenk H.P."/>
            <person name="Lapidus A."/>
        </authorList>
    </citation>
    <scope>NUCLEOTIDE SEQUENCE [LARGE SCALE GENOMIC DNA]</scope>
    <source>
        <strain evidence="2">DSM 44963</strain>
    </source>
</reference>
<accession>D6U5J2</accession>
<dbReference type="Gene3D" id="3.90.180.10">
    <property type="entry name" value="Medium-chain alcohol dehydrogenases, catalytic domain"/>
    <property type="match status" value="1"/>
</dbReference>
<evidence type="ECO:0000313" key="2">
    <source>
        <dbReference type="Proteomes" id="UP000004508"/>
    </source>
</evidence>
<gene>
    <name evidence="1" type="ORF">Krac_0834</name>
</gene>
<protein>
    <recommendedName>
        <fullName evidence="3">Alcohol dehydrogenase zinc-binding domain protein</fullName>
    </recommendedName>
</protein>
<name>D6U5J2_KTERA</name>
<dbReference type="OrthoDB" id="9809185at2"/>
<organism evidence="1 2">
    <name type="scientific">Ktedonobacter racemifer DSM 44963</name>
    <dbReference type="NCBI Taxonomy" id="485913"/>
    <lineage>
        <taxon>Bacteria</taxon>
        <taxon>Bacillati</taxon>
        <taxon>Chloroflexota</taxon>
        <taxon>Ktedonobacteria</taxon>
        <taxon>Ktedonobacterales</taxon>
        <taxon>Ktedonobacteraceae</taxon>
        <taxon>Ktedonobacter</taxon>
    </lineage>
</organism>
<comment type="caution">
    <text evidence="1">The sequence shown here is derived from an EMBL/GenBank/DDBJ whole genome shotgun (WGS) entry which is preliminary data.</text>
</comment>
<dbReference type="Proteomes" id="UP000004508">
    <property type="component" value="Unassembled WGS sequence"/>
</dbReference>